<sequence>MTKKLLIIAFAGLSSTMAFAADLYVRNGGTGGAYSTVSAAITAASDGDRIIIQPKANGEAYTENLIISKSLTFVSETNYSRYFIKGTITINPAAGRVVTISNLTSGNYTINDVTVNGPASGGRTTINLWNCDLNNVYANQSNITTNISGCTVRGALNFSHGRATANKAQFITVRSSSNLQESSIAPSDVEVYGNIVDDVLSYTQPFYDFKFYNNFCGRISVHGIKAGGSNEITNNTLYSTSAGDVAPLWISLNSSTAGTGNIAIMNNAISFVIGQTNSCISNGSANVNITASYNLSTNPFVTDGTMTQSNNSGSVNMNFNNTTYTLTGMNVNAGNPDVKYTDLDLTRNDAGHYGGSNSWANYWPANVGNKPQINYLLTPRTMIGGTLNINASGFSK</sequence>
<feature type="signal peptide" evidence="1">
    <location>
        <begin position="1"/>
        <end position="20"/>
    </location>
</feature>
<dbReference type="EMBL" id="FRBM01000003">
    <property type="protein sequence ID" value="SHL26214.1"/>
    <property type="molecule type" value="Genomic_DNA"/>
</dbReference>
<gene>
    <name evidence="2" type="ORF">SAMN05444407_103109</name>
</gene>
<dbReference type="SUPFAM" id="SSF51126">
    <property type="entry name" value="Pectin lyase-like"/>
    <property type="match status" value="1"/>
</dbReference>
<proteinExistence type="predicted"/>
<evidence type="ECO:0000256" key="1">
    <source>
        <dbReference type="SAM" id="SignalP"/>
    </source>
</evidence>
<dbReference type="InterPro" id="IPR011050">
    <property type="entry name" value="Pectin_lyase_fold/virulence"/>
</dbReference>
<reference evidence="2 3" key="1">
    <citation type="submission" date="2016-11" db="EMBL/GenBank/DDBJ databases">
        <authorList>
            <person name="Jaros S."/>
            <person name="Januszkiewicz K."/>
            <person name="Wedrychowicz H."/>
        </authorList>
    </citation>
    <scope>NUCLEOTIDE SEQUENCE [LARGE SCALE GENOMIC DNA]</scope>
    <source>
        <strain evidence="2 3">DSM 27621</strain>
    </source>
</reference>
<protein>
    <recommendedName>
        <fullName evidence="4">Right handed beta helix region</fullName>
    </recommendedName>
</protein>
<evidence type="ECO:0000313" key="2">
    <source>
        <dbReference type="EMBL" id="SHL26214.1"/>
    </source>
</evidence>
<dbReference type="Proteomes" id="UP000184069">
    <property type="component" value="Unassembled WGS sequence"/>
</dbReference>
<evidence type="ECO:0008006" key="4">
    <source>
        <dbReference type="Google" id="ProtNLM"/>
    </source>
</evidence>
<feature type="chain" id="PRO_5009923153" description="Right handed beta helix region" evidence="1">
    <location>
        <begin position="21"/>
        <end position="396"/>
    </location>
</feature>
<evidence type="ECO:0000313" key="3">
    <source>
        <dbReference type="Proteomes" id="UP000184069"/>
    </source>
</evidence>
<dbReference type="RefSeq" id="WP_139260228.1">
    <property type="nucleotide sequence ID" value="NZ_FRBM01000003.1"/>
</dbReference>
<name>A0A1M6Z6W3_9FLAO</name>
<organism evidence="2 3">
    <name type="scientific">Chryseobacterium contaminans</name>
    <dbReference type="NCBI Taxonomy" id="1423959"/>
    <lineage>
        <taxon>Bacteria</taxon>
        <taxon>Pseudomonadati</taxon>
        <taxon>Bacteroidota</taxon>
        <taxon>Flavobacteriia</taxon>
        <taxon>Flavobacteriales</taxon>
        <taxon>Weeksellaceae</taxon>
        <taxon>Chryseobacterium group</taxon>
        <taxon>Chryseobacterium</taxon>
    </lineage>
</organism>
<dbReference type="AlphaFoldDB" id="A0A1M6Z6W3"/>
<accession>A0A1M6Z6W3</accession>
<keyword evidence="1" id="KW-0732">Signal</keyword>